<evidence type="ECO:0000313" key="2">
    <source>
        <dbReference type="EMBL" id="VFK33347.1"/>
    </source>
</evidence>
<sequence length="72" mass="8015">MDTLNIGVVEIPDLGLIDPEGRDWLTHDTRGATLLSKQVLLSGLQAAGFDTQMMKTACYASKKRFGIFMKIW</sequence>
<proteinExistence type="predicted"/>
<dbReference type="EMBL" id="CAADFM010000026">
    <property type="protein sequence ID" value="VFK09708.1"/>
    <property type="molecule type" value="Genomic_DNA"/>
</dbReference>
<name>A0A450VY16_9GAMM</name>
<reference evidence="1" key="1">
    <citation type="submission" date="2019-02" db="EMBL/GenBank/DDBJ databases">
        <authorList>
            <person name="Gruber-Vodicka R. H."/>
            <person name="Seah K. B. B."/>
        </authorList>
    </citation>
    <scope>NUCLEOTIDE SEQUENCE</scope>
    <source>
        <strain evidence="1">BECK_S312</strain>
        <strain evidence="2">BECK_S426</strain>
    </source>
</reference>
<evidence type="ECO:0000313" key="1">
    <source>
        <dbReference type="EMBL" id="VFK09708.1"/>
    </source>
</evidence>
<dbReference type="EMBL" id="CAADFP010000202">
    <property type="protein sequence ID" value="VFK33347.1"/>
    <property type="molecule type" value="Genomic_DNA"/>
</dbReference>
<organism evidence="1">
    <name type="scientific">Candidatus Kentrum sp. LPFa</name>
    <dbReference type="NCBI Taxonomy" id="2126335"/>
    <lineage>
        <taxon>Bacteria</taxon>
        <taxon>Pseudomonadati</taxon>
        <taxon>Pseudomonadota</taxon>
        <taxon>Gammaproteobacteria</taxon>
        <taxon>Candidatus Kentrum</taxon>
    </lineage>
</organism>
<protein>
    <submittedName>
        <fullName evidence="1">Uncharacterized protein</fullName>
    </submittedName>
</protein>
<accession>A0A450VY16</accession>
<gene>
    <name evidence="1" type="ORF">BECKLPF1236A_GA0070988_1002615</name>
    <name evidence="2" type="ORF">BECKLPF1236C_GA0070990_102025</name>
</gene>
<dbReference type="AlphaFoldDB" id="A0A450VY16"/>